<evidence type="ECO:0008006" key="2">
    <source>
        <dbReference type="Google" id="ProtNLM"/>
    </source>
</evidence>
<dbReference type="InterPro" id="IPR021674">
    <property type="entry name" value="Phage_T4_Gp14_neck-protein"/>
</dbReference>
<gene>
    <name evidence="1" type="ORF">METZ01_LOCUS310031</name>
</gene>
<evidence type="ECO:0000313" key="1">
    <source>
        <dbReference type="EMBL" id="SVC57177.1"/>
    </source>
</evidence>
<dbReference type="Pfam" id="PF11649">
    <property type="entry name" value="T4_neck-protein"/>
    <property type="match status" value="1"/>
</dbReference>
<accession>A0A382NAB8</accession>
<protein>
    <recommendedName>
        <fullName evidence="2">Neck protein</fullName>
    </recommendedName>
</protein>
<proteinExistence type="predicted"/>
<organism evidence="1">
    <name type="scientific">marine metagenome</name>
    <dbReference type="NCBI Taxonomy" id="408172"/>
    <lineage>
        <taxon>unclassified sequences</taxon>
        <taxon>metagenomes</taxon>
        <taxon>ecological metagenomes</taxon>
    </lineage>
</organism>
<sequence length="289" mass="31893">MATNSYFRNFDAKNDQELLHSIVTESIKVTGYDVNYIPRTLVNEDTILGEDSISEYKDAYSVEMFIKSVDGFEGEGDLVSKFGLEVRDQIIFSLSRRAWEGLDIGTRPKEGDLIYFGLTSKLFQIMFVEHELPFYQAGALPTFDLTCELFTYSDEALDTGIDTVDDIEREQSFVRTFELSGISGTFTVGETVTGGTSAITGEVARWDSATSYLYLINMTGTFTLTEIITGATSLATGTYATKITTDETTETLSTIDAGTSDKVSSSKQFEIDADSVFDFTEGNPFGDNP</sequence>
<dbReference type="EMBL" id="UINC01098563">
    <property type="protein sequence ID" value="SVC57177.1"/>
    <property type="molecule type" value="Genomic_DNA"/>
</dbReference>
<reference evidence="1" key="1">
    <citation type="submission" date="2018-05" db="EMBL/GenBank/DDBJ databases">
        <authorList>
            <person name="Lanie J.A."/>
            <person name="Ng W.-L."/>
            <person name="Kazmierczak K.M."/>
            <person name="Andrzejewski T.M."/>
            <person name="Davidsen T.M."/>
            <person name="Wayne K.J."/>
            <person name="Tettelin H."/>
            <person name="Glass J.I."/>
            <person name="Rusch D."/>
            <person name="Podicherti R."/>
            <person name="Tsui H.-C.T."/>
            <person name="Winkler M.E."/>
        </authorList>
    </citation>
    <scope>NUCLEOTIDE SEQUENCE</scope>
</reference>
<dbReference type="AlphaFoldDB" id="A0A382NAB8"/>
<name>A0A382NAB8_9ZZZZ</name>